<dbReference type="EMBL" id="WTPX01000050">
    <property type="protein sequence ID" value="NNJ25803.1"/>
    <property type="molecule type" value="Genomic_DNA"/>
</dbReference>
<organism evidence="2 3">
    <name type="scientific">Alienimonas chondri</name>
    <dbReference type="NCBI Taxonomy" id="2681879"/>
    <lineage>
        <taxon>Bacteria</taxon>
        <taxon>Pseudomonadati</taxon>
        <taxon>Planctomycetota</taxon>
        <taxon>Planctomycetia</taxon>
        <taxon>Planctomycetales</taxon>
        <taxon>Planctomycetaceae</taxon>
        <taxon>Alienimonas</taxon>
    </lineage>
</organism>
<gene>
    <name evidence="2" type="ORF">LzC2_18780</name>
</gene>
<keyword evidence="1" id="KW-0812">Transmembrane</keyword>
<dbReference type="RefSeq" id="WP_171186181.1">
    <property type="nucleotide sequence ID" value="NZ_WTPX01000050.1"/>
</dbReference>
<comment type="caution">
    <text evidence="2">The sequence shown here is derived from an EMBL/GenBank/DDBJ whole genome shotgun (WGS) entry which is preliminary data.</text>
</comment>
<keyword evidence="3" id="KW-1185">Reference proteome</keyword>
<feature type="transmembrane region" description="Helical" evidence="1">
    <location>
        <begin position="200"/>
        <end position="220"/>
    </location>
</feature>
<feature type="transmembrane region" description="Helical" evidence="1">
    <location>
        <begin position="240"/>
        <end position="265"/>
    </location>
</feature>
<keyword evidence="1" id="KW-0472">Membrane</keyword>
<feature type="transmembrane region" description="Helical" evidence="1">
    <location>
        <begin position="62"/>
        <end position="83"/>
    </location>
</feature>
<reference evidence="2 3" key="1">
    <citation type="journal article" date="2020" name="Syst. Appl. Microbiol.">
        <title>Alienimonas chondri sp. nov., a novel planctomycete isolated from the biofilm of the red alga Chondrus crispus.</title>
        <authorList>
            <person name="Vitorino I."/>
            <person name="Albuquerque L."/>
            <person name="Wiegand S."/>
            <person name="Kallscheuer N."/>
            <person name="da Costa M.S."/>
            <person name="Lobo-da-Cunha A."/>
            <person name="Jogler C."/>
            <person name="Lage O.M."/>
        </authorList>
    </citation>
    <scope>NUCLEOTIDE SEQUENCE [LARGE SCALE GENOMIC DNA]</scope>
    <source>
        <strain evidence="2 3">LzC2</strain>
    </source>
</reference>
<feature type="transmembrane region" description="Helical" evidence="1">
    <location>
        <begin position="25"/>
        <end position="46"/>
    </location>
</feature>
<evidence type="ECO:0000313" key="3">
    <source>
        <dbReference type="Proteomes" id="UP000609651"/>
    </source>
</evidence>
<protein>
    <submittedName>
        <fullName evidence="2">Uncharacterized protein</fullName>
    </submittedName>
</protein>
<name>A0ABX1VDD1_9PLAN</name>
<dbReference type="Proteomes" id="UP000609651">
    <property type="component" value="Unassembled WGS sequence"/>
</dbReference>
<sequence>MSAAAFSCWLWWDWWVLEYGRSEPWLALLCWWGDVTALLACLWALARGTAFVVPADRTAARWATVGVAVSLLADLGATGLLLARDHHGFARSIPAIGQPSAVQAGSSTRSLERGDVLLTIEFPTPGAESPSHVGGVKTRLAPPAIAGERNPLQAWISNELWIGQDPRIPTPAVPVRYDPEWPGRFWLAGQEWTDFSPGRLAVVLLPVIQIWSILFGPLDALADRFAGRKNYWPSDRVDEFVWATTGPARAAVVSLPILFFTGLFVHI</sequence>
<proteinExistence type="predicted"/>
<evidence type="ECO:0000313" key="2">
    <source>
        <dbReference type="EMBL" id="NNJ25803.1"/>
    </source>
</evidence>
<keyword evidence="1" id="KW-1133">Transmembrane helix</keyword>
<evidence type="ECO:0000256" key="1">
    <source>
        <dbReference type="SAM" id="Phobius"/>
    </source>
</evidence>
<accession>A0ABX1VDD1</accession>